<dbReference type="OrthoDB" id="9864077at2"/>
<dbReference type="RefSeq" id="WP_121679082.1">
    <property type="nucleotide sequence ID" value="NZ_RCVZ01000002.1"/>
</dbReference>
<accession>A0A3L7K907</accession>
<reference evidence="1 2" key="1">
    <citation type="submission" date="2018-10" db="EMBL/GenBank/DDBJ databases">
        <title>Falsibacillus sp. genome draft.</title>
        <authorList>
            <person name="Shi S."/>
        </authorList>
    </citation>
    <scope>NUCLEOTIDE SEQUENCE [LARGE SCALE GENOMIC DNA]</scope>
    <source>
        <strain evidence="1 2">GY 10110</strain>
    </source>
</reference>
<organism evidence="1 2">
    <name type="scientific">Falsibacillus albus</name>
    <dbReference type="NCBI Taxonomy" id="2478915"/>
    <lineage>
        <taxon>Bacteria</taxon>
        <taxon>Bacillati</taxon>
        <taxon>Bacillota</taxon>
        <taxon>Bacilli</taxon>
        <taxon>Bacillales</taxon>
        <taxon>Bacillaceae</taxon>
        <taxon>Falsibacillus</taxon>
    </lineage>
</organism>
<sequence>MEESMENLIENAVKKYVQDYFQNEEGEGKTNLYEGQSVVHVDNGNLPIVLLYLFMNQQKQSSAVSIPKTSNQMEIVQALDELMKDQKEKLEGLLKEMLPSDKKGS</sequence>
<dbReference type="AlphaFoldDB" id="A0A3L7K907"/>
<protein>
    <submittedName>
        <fullName evidence="1">Uncharacterized protein</fullName>
    </submittedName>
</protein>
<keyword evidence="2" id="KW-1185">Reference proteome</keyword>
<gene>
    <name evidence="1" type="ORF">D9X91_02970</name>
</gene>
<evidence type="ECO:0000313" key="1">
    <source>
        <dbReference type="EMBL" id="RLQ97132.1"/>
    </source>
</evidence>
<dbReference type="EMBL" id="RCVZ01000002">
    <property type="protein sequence ID" value="RLQ97132.1"/>
    <property type="molecule type" value="Genomic_DNA"/>
</dbReference>
<dbReference type="Proteomes" id="UP000276770">
    <property type="component" value="Unassembled WGS sequence"/>
</dbReference>
<evidence type="ECO:0000313" key="2">
    <source>
        <dbReference type="Proteomes" id="UP000276770"/>
    </source>
</evidence>
<comment type="caution">
    <text evidence="1">The sequence shown here is derived from an EMBL/GenBank/DDBJ whole genome shotgun (WGS) entry which is preliminary data.</text>
</comment>
<name>A0A3L7K907_9BACI</name>
<proteinExistence type="predicted"/>